<evidence type="ECO:0000256" key="6">
    <source>
        <dbReference type="SAM" id="Phobius"/>
    </source>
</evidence>
<proteinExistence type="predicted"/>
<feature type="transmembrane region" description="Helical" evidence="6">
    <location>
        <begin position="272"/>
        <end position="293"/>
    </location>
</feature>
<feature type="transmembrane region" description="Helical" evidence="6">
    <location>
        <begin position="391"/>
        <end position="410"/>
    </location>
</feature>
<comment type="caution">
    <text evidence="8">The sequence shown here is derived from an EMBL/GenBank/DDBJ whole genome shotgun (WGS) entry which is preliminary data.</text>
</comment>
<evidence type="ECO:0000256" key="1">
    <source>
        <dbReference type="ARBA" id="ARBA00004127"/>
    </source>
</evidence>
<evidence type="ECO:0000256" key="2">
    <source>
        <dbReference type="ARBA" id="ARBA00022448"/>
    </source>
</evidence>
<keyword evidence="4 6" id="KW-1133">Transmembrane helix</keyword>
<comment type="subcellular location">
    <subcellularLocation>
        <location evidence="1">Endomembrane system</location>
        <topology evidence="1">Multi-pass membrane protein</topology>
    </subcellularLocation>
</comment>
<feature type="transmembrane region" description="Helical" evidence="6">
    <location>
        <begin position="139"/>
        <end position="163"/>
    </location>
</feature>
<keyword evidence="2" id="KW-0813">Transport</keyword>
<keyword evidence="3 6" id="KW-0812">Transmembrane</keyword>
<feature type="transmembrane region" description="Helical" evidence="6">
    <location>
        <begin position="101"/>
        <end position="127"/>
    </location>
</feature>
<dbReference type="Gene3D" id="1.20.1250.20">
    <property type="entry name" value="MFS general substrate transporter like domains"/>
    <property type="match status" value="1"/>
</dbReference>
<feature type="transmembrane region" description="Helical" evidence="6">
    <location>
        <begin position="76"/>
        <end position="95"/>
    </location>
</feature>
<dbReference type="Pfam" id="PF11700">
    <property type="entry name" value="ATG22"/>
    <property type="match status" value="1"/>
</dbReference>
<dbReference type="GO" id="GO:0012505">
    <property type="term" value="C:endomembrane system"/>
    <property type="evidence" value="ECO:0007669"/>
    <property type="project" value="UniProtKB-SubCell"/>
</dbReference>
<evidence type="ECO:0000259" key="7">
    <source>
        <dbReference type="PROSITE" id="PS50850"/>
    </source>
</evidence>
<feature type="transmembrane region" description="Helical" evidence="6">
    <location>
        <begin position="183"/>
        <end position="202"/>
    </location>
</feature>
<keyword evidence="5 6" id="KW-0472">Membrane</keyword>
<dbReference type="InterPro" id="IPR020846">
    <property type="entry name" value="MFS_dom"/>
</dbReference>
<accession>A0A940N181</accession>
<evidence type="ECO:0000313" key="9">
    <source>
        <dbReference type="Proteomes" id="UP000677537"/>
    </source>
</evidence>
<dbReference type="PROSITE" id="PS50850">
    <property type="entry name" value="MFS"/>
    <property type="match status" value="1"/>
</dbReference>
<feature type="transmembrane region" description="Helical" evidence="6">
    <location>
        <begin position="44"/>
        <end position="64"/>
    </location>
</feature>
<dbReference type="AlphaFoldDB" id="A0A940N181"/>
<organism evidence="8 9">
    <name type="scientific">Roseomonas indoligenes</name>
    <dbReference type="NCBI Taxonomy" id="2820811"/>
    <lineage>
        <taxon>Bacteria</taxon>
        <taxon>Pseudomonadati</taxon>
        <taxon>Pseudomonadota</taxon>
        <taxon>Alphaproteobacteria</taxon>
        <taxon>Acetobacterales</taxon>
        <taxon>Roseomonadaceae</taxon>
        <taxon>Roseomonas</taxon>
    </lineage>
</organism>
<evidence type="ECO:0000256" key="4">
    <source>
        <dbReference type="ARBA" id="ARBA00022989"/>
    </source>
</evidence>
<evidence type="ECO:0000256" key="3">
    <source>
        <dbReference type="ARBA" id="ARBA00022692"/>
    </source>
</evidence>
<gene>
    <name evidence="8" type="ORF">J5Y10_21535</name>
</gene>
<feature type="transmembrane region" description="Helical" evidence="6">
    <location>
        <begin position="357"/>
        <end position="379"/>
    </location>
</feature>
<keyword evidence="9" id="KW-1185">Reference proteome</keyword>
<dbReference type="SUPFAM" id="SSF103473">
    <property type="entry name" value="MFS general substrate transporter"/>
    <property type="match status" value="1"/>
</dbReference>
<dbReference type="EMBL" id="JAGIZA010000016">
    <property type="protein sequence ID" value="MBP0495383.1"/>
    <property type="molecule type" value="Genomic_DNA"/>
</dbReference>
<dbReference type="Proteomes" id="UP000677537">
    <property type="component" value="Unassembled WGS sequence"/>
</dbReference>
<dbReference type="InterPro" id="IPR024671">
    <property type="entry name" value="Atg22-like"/>
</dbReference>
<name>A0A940N181_9PROT</name>
<feature type="transmembrane region" description="Helical" evidence="6">
    <location>
        <begin position="305"/>
        <end position="337"/>
    </location>
</feature>
<reference evidence="8" key="1">
    <citation type="submission" date="2021-03" db="EMBL/GenBank/DDBJ databases">
        <authorList>
            <person name="So Y."/>
        </authorList>
    </citation>
    <scope>NUCLEOTIDE SEQUENCE</scope>
    <source>
        <strain evidence="8">SG15</strain>
    </source>
</reference>
<sequence>MNRREFAWALYDWANSAFPTVVTTFVIATWFAQGVAGDPVAGQAQWGWMQTGAGIAIAFLSPVLGAVADAGGRRRLMLAICTLATAALTAALWFAHPAPAWAGYVLLCVGLATVAFEVGTVFYNAMLPGVASPARIGRLSGLAWGLGYAGGLACLLVCLFGLIRPDPAPFGLDRAAGEPVRATALLVGAWILAFGWPVLMAVPDPRGPRPGWAEAARAGLREIAAVLRGLPARPNMLRFLLARLFYTDGLNTLFAFGAIFAAGVHGLSFQEVLLFGIAMNVSAGLGAALGGLVEDRVGSRRMVLVSLWCLAAIGVAIVLTEGVTLFWCLALTLGLFFGPAQAASRTLMARLAPPEEMAAHFGLFALSGRITGFLGPAVLAFVTQASGSQRAGIATTAAFMAFGAVLLAGVRESGAVLTQGAPPPGPPPGA</sequence>
<protein>
    <submittedName>
        <fullName evidence="8">MFS transporter</fullName>
    </submittedName>
</protein>
<feature type="domain" description="Major facilitator superfamily (MFS) profile" evidence="7">
    <location>
        <begin position="1"/>
        <end position="421"/>
    </location>
</feature>
<evidence type="ECO:0000256" key="5">
    <source>
        <dbReference type="ARBA" id="ARBA00023136"/>
    </source>
</evidence>
<dbReference type="PANTHER" id="PTHR23519:SF1">
    <property type="entry name" value="AUTOPHAGY-RELATED PROTEIN 22"/>
    <property type="match status" value="1"/>
</dbReference>
<dbReference type="GO" id="GO:0022857">
    <property type="term" value="F:transmembrane transporter activity"/>
    <property type="evidence" value="ECO:0007669"/>
    <property type="project" value="InterPro"/>
</dbReference>
<feature type="transmembrane region" description="Helical" evidence="6">
    <location>
        <begin position="12"/>
        <end position="32"/>
    </location>
</feature>
<dbReference type="InterPro" id="IPR050495">
    <property type="entry name" value="ATG22/LtaA_families"/>
</dbReference>
<dbReference type="RefSeq" id="WP_209376174.1">
    <property type="nucleotide sequence ID" value="NZ_JAGIZA010000016.1"/>
</dbReference>
<evidence type="ECO:0000313" key="8">
    <source>
        <dbReference type="EMBL" id="MBP0495383.1"/>
    </source>
</evidence>
<dbReference type="PANTHER" id="PTHR23519">
    <property type="entry name" value="AUTOPHAGY-RELATED PROTEIN 22"/>
    <property type="match status" value="1"/>
</dbReference>
<feature type="transmembrane region" description="Helical" evidence="6">
    <location>
        <begin position="244"/>
        <end position="266"/>
    </location>
</feature>
<dbReference type="InterPro" id="IPR036259">
    <property type="entry name" value="MFS_trans_sf"/>
</dbReference>